<dbReference type="CDD" id="cd00063">
    <property type="entry name" value="FN3"/>
    <property type="match status" value="1"/>
</dbReference>
<dbReference type="AlphaFoldDB" id="A0A8V5HF29"/>
<reference evidence="3" key="1">
    <citation type="submission" date="2020-03" db="EMBL/GenBank/DDBJ databases">
        <title>Melopsittacus undulatus (budgerigar) genome, bMelUnd1, maternal haplotype with Z.</title>
        <authorList>
            <person name="Gedman G."/>
            <person name="Mountcastle J."/>
            <person name="Haase B."/>
            <person name="Formenti G."/>
            <person name="Wright T."/>
            <person name="Apodaca J."/>
            <person name="Pelan S."/>
            <person name="Chow W."/>
            <person name="Rhie A."/>
            <person name="Howe K."/>
            <person name="Fedrigo O."/>
            <person name="Jarvis E.D."/>
        </authorList>
    </citation>
    <scope>NUCLEOTIDE SEQUENCE [LARGE SCALE GENOMIC DNA]</scope>
</reference>
<evidence type="ECO:0000256" key="1">
    <source>
        <dbReference type="ARBA" id="ARBA00022737"/>
    </source>
</evidence>
<evidence type="ECO:0000313" key="3">
    <source>
        <dbReference type="Ensembl" id="ENSMUNP00000030231.1"/>
    </source>
</evidence>
<reference evidence="3" key="3">
    <citation type="submission" date="2025-09" db="UniProtKB">
        <authorList>
            <consortium name="Ensembl"/>
        </authorList>
    </citation>
    <scope>IDENTIFICATION</scope>
</reference>
<reference evidence="3" key="2">
    <citation type="submission" date="2025-08" db="UniProtKB">
        <authorList>
            <consortium name="Ensembl"/>
        </authorList>
    </citation>
    <scope>IDENTIFICATION</scope>
</reference>
<keyword evidence="2" id="KW-1015">Disulfide bond</keyword>
<dbReference type="SMART" id="SM00060">
    <property type="entry name" value="FN3"/>
    <property type="match status" value="1"/>
</dbReference>
<dbReference type="PROSITE" id="PS50853">
    <property type="entry name" value="FN3"/>
    <property type="match status" value="1"/>
</dbReference>
<dbReference type="PANTHER" id="PTHR24051:SF6">
    <property type="entry name" value="FIBRONECTIN TYPE-III DOMAIN-CONTAINING PROTEIN-RELATED"/>
    <property type="match status" value="1"/>
</dbReference>
<dbReference type="PANTHER" id="PTHR24051">
    <property type="entry name" value="SUSHI DOMAIN-CONTAINING PROTEIN 1"/>
    <property type="match status" value="1"/>
</dbReference>
<dbReference type="SUPFAM" id="SSF49265">
    <property type="entry name" value="Fibronectin type III"/>
    <property type="match status" value="1"/>
</dbReference>
<dbReference type="InterPro" id="IPR003961">
    <property type="entry name" value="FN3_dom"/>
</dbReference>
<organism evidence="3 4">
    <name type="scientific">Melopsittacus undulatus</name>
    <name type="common">Budgerigar</name>
    <name type="synonym">Psittacus undulatus</name>
    <dbReference type="NCBI Taxonomy" id="13146"/>
    <lineage>
        <taxon>Eukaryota</taxon>
        <taxon>Metazoa</taxon>
        <taxon>Chordata</taxon>
        <taxon>Craniata</taxon>
        <taxon>Vertebrata</taxon>
        <taxon>Euteleostomi</taxon>
        <taxon>Archelosauria</taxon>
        <taxon>Archosauria</taxon>
        <taxon>Dinosauria</taxon>
        <taxon>Saurischia</taxon>
        <taxon>Theropoda</taxon>
        <taxon>Coelurosauria</taxon>
        <taxon>Aves</taxon>
        <taxon>Neognathae</taxon>
        <taxon>Neoaves</taxon>
        <taxon>Telluraves</taxon>
        <taxon>Australaves</taxon>
        <taxon>Psittaciformes</taxon>
        <taxon>Psittaculidae</taxon>
        <taxon>Melopsittacus</taxon>
    </lineage>
</organism>
<keyword evidence="1" id="KW-0677">Repeat</keyword>
<keyword evidence="4" id="KW-1185">Reference proteome</keyword>
<name>A0A8V5HF29_MELUD</name>
<evidence type="ECO:0000256" key="2">
    <source>
        <dbReference type="ARBA" id="ARBA00023157"/>
    </source>
</evidence>
<protein>
    <submittedName>
        <fullName evidence="3">Uncharacterized protein</fullName>
    </submittedName>
</protein>
<dbReference type="InterPro" id="IPR051622">
    <property type="entry name" value="R-tyr_protein_phosphatases"/>
</dbReference>
<dbReference type="Gene3D" id="2.60.40.10">
    <property type="entry name" value="Immunoglobulins"/>
    <property type="match status" value="1"/>
</dbReference>
<proteinExistence type="predicted"/>
<dbReference type="Ensembl" id="ENSMUNT00000033262.1">
    <property type="protein sequence ID" value="ENSMUNP00000030231.1"/>
    <property type="gene ID" value="ENSMUNG00000020500.1"/>
</dbReference>
<dbReference type="InterPro" id="IPR013783">
    <property type="entry name" value="Ig-like_fold"/>
</dbReference>
<sequence>MLQVHKGEHVPTSLSKWSHAETCQRPQWDSRLQLEPDQDNYRNHEEVTLSCPVGFQPSFTHVKCVRKFLTISHGKSAYREVWLGKDSRGRWNRTQNRVECIEVLHVDPRTLEVSSTSIKLNWSCQVPEACSHMQAMCRLAGPSSPGCEAEEVVGEEMLHGQEGTFSCSALQPFTEYSVTISRQPHTILYEGLFKTKETVPDKPEQLWLDPSTGSLSWEPLPSCKGEIIGYQLNITARSAQDRALLELERLRLSGSVTAHPLPAHGPGTSYVVTVRGLTAAGAGAAALREFRTNGSDTPQPPAMSCRSARDISASQGTAVLPLHPIPPPFRSHQLLVAAVHNSTTVEGVCSAEPQPFNASRQPGAYVAAVLNLSSPMDFVLGDGTRGQGYHNAALRPGCSYTALLRLVRRSQQAEKVTCICYSFSVVAGQEPAPLLSRMSIATAVAVVVTLLALGILLLLVIFRSVCASPPLLSVSTLHCQGVPKQSLRQSKVGHWAVIQTTASPPFLFSAGLWT</sequence>
<dbReference type="InterPro" id="IPR036116">
    <property type="entry name" value="FN3_sf"/>
</dbReference>
<evidence type="ECO:0000313" key="4">
    <source>
        <dbReference type="Proteomes" id="UP000694405"/>
    </source>
</evidence>
<accession>A0A8V5HF29</accession>
<dbReference type="Proteomes" id="UP000694405">
    <property type="component" value="Chromosome Z"/>
</dbReference>